<dbReference type="AlphaFoldDB" id="A0A1I4W3R8"/>
<comment type="subcellular location">
    <subcellularLocation>
        <location evidence="3">Cytoplasm</location>
    </subcellularLocation>
    <text evidence="3">The tmRNA-SmpB complex associates with stalled 70S ribosomes.</text>
</comment>
<organism evidence="4 5">
    <name type="scientific">Thermodesulforhabdus norvegica</name>
    <dbReference type="NCBI Taxonomy" id="39841"/>
    <lineage>
        <taxon>Bacteria</taxon>
        <taxon>Pseudomonadati</taxon>
        <taxon>Thermodesulfobacteriota</taxon>
        <taxon>Syntrophobacteria</taxon>
        <taxon>Syntrophobacterales</taxon>
        <taxon>Thermodesulforhabdaceae</taxon>
        <taxon>Thermodesulforhabdus</taxon>
    </lineage>
</organism>
<dbReference type="CDD" id="cd09294">
    <property type="entry name" value="SmpB"/>
    <property type="match status" value="1"/>
</dbReference>
<evidence type="ECO:0000256" key="1">
    <source>
        <dbReference type="ARBA" id="ARBA00022490"/>
    </source>
</evidence>
<sequence>MARKSGDIKVVCQNRKAHHDFDILETIEAGMVLEGTEVKSLREGRANLKDSYAKIKKGEAFLYGMHISPYPHASYNNHDPERVRKLLLHKREILRLGSRTREKGYSLVPLKVYFRKGKAKVELALAKGKKAYDKRETIKRKEETRQLERLRKKYHIR</sequence>
<accession>A0A1I4W3R8</accession>
<protein>
    <recommendedName>
        <fullName evidence="3">SsrA-binding protein</fullName>
    </recommendedName>
    <alternativeName>
        <fullName evidence="3">Small protein B</fullName>
    </alternativeName>
</protein>
<reference evidence="4 5" key="1">
    <citation type="submission" date="2016-10" db="EMBL/GenBank/DDBJ databases">
        <authorList>
            <person name="de Groot N.N."/>
        </authorList>
    </citation>
    <scope>NUCLEOTIDE SEQUENCE [LARGE SCALE GENOMIC DNA]</scope>
    <source>
        <strain evidence="4 5">DSM 9990</strain>
    </source>
</reference>
<keyword evidence="1 3" id="KW-0963">Cytoplasm</keyword>
<dbReference type="Pfam" id="PF01668">
    <property type="entry name" value="SmpB"/>
    <property type="match status" value="1"/>
</dbReference>
<dbReference type="InterPro" id="IPR023620">
    <property type="entry name" value="SmpB"/>
</dbReference>
<dbReference type="GO" id="GO:0070929">
    <property type="term" value="P:trans-translation"/>
    <property type="evidence" value="ECO:0007669"/>
    <property type="project" value="UniProtKB-UniRule"/>
</dbReference>
<dbReference type="InterPro" id="IPR000037">
    <property type="entry name" value="SsrA-bd_prot"/>
</dbReference>
<evidence type="ECO:0000256" key="3">
    <source>
        <dbReference type="HAMAP-Rule" id="MF_00023"/>
    </source>
</evidence>
<dbReference type="PROSITE" id="PS01317">
    <property type="entry name" value="SSRP"/>
    <property type="match status" value="1"/>
</dbReference>
<keyword evidence="2 3" id="KW-0694">RNA-binding</keyword>
<dbReference type="InterPro" id="IPR020081">
    <property type="entry name" value="SsrA-bd_prot_CS"/>
</dbReference>
<dbReference type="STRING" id="39841.SAMN05660836_02572"/>
<evidence type="ECO:0000313" key="4">
    <source>
        <dbReference type="EMBL" id="SFN07679.1"/>
    </source>
</evidence>
<dbReference type="PANTHER" id="PTHR30308">
    <property type="entry name" value="TMRNA-BINDING COMPONENT OF TRANS-TRANSLATION TAGGING COMPLEX"/>
    <property type="match status" value="1"/>
</dbReference>
<keyword evidence="5" id="KW-1185">Reference proteome</keyword>
<dbReference type="NCBIfam" id="TIGR00086">
    <property type="entry name" value="smpB"/>
    <property type="match status" value="1"/>
</dbReference>
<name>A0A1I4W3R8_9BACT</name>
<gene>
    <name evidence="3" type="primary">smpB</name>
    <name evidence="4" type="ORF">SAMN05660836_02572</name>
</gene>
<dbReference type="GO" id="GO:0005829">
    <property type="term" value="C:cytosol"/>
    <property type="evidence" value="ECO:0007669"/>
    <property type="project" value="TreeGrafter"/>
</dbReference>
<dbReference type="GO" id="GO:0070930">
    <property type="term" value="P:trans-translation-dependent protein tagging"/>
    <property type="evidence" value="ECO:0007669"/>
    <property type="project" value="TreeGrafter"/>
</dbReference>
<dbReference type="OrthoDB" id="9805462at2"/>
<proteinExistence type="inferred from homology"/>
<comment type="function">
    <text evidence="3">Required for rescue of stalled ribosomes mediated by trans-translation. Binds to transfer-messenger RNA (tmRNA), required for stable association of tmRNA with ribosomes. tmRNA and SmpB together mimic tRNA shape, replacing the anticodon stem-loop with SmpB. tmRNA is encoded by the ssrA gene; the 2 termini fold to resemble tRNA(Ala) and it encodes a 'tag peptide', a short internal open reading frame. During trans-translation Ala-aminoacylated tmRNA acts like a tRNA, entering the A-site of stalled ribosomes, displacing the stalled mRNA. The ribosome then switches to translate the ORF on the tmRNA; the nascent peptide is terminated with the 'tag peptide' encoded by the tmRNA and targeted for degradation. The ribosome is freed to recommence translation, which seems to be the essential function of trans-translation.</text>
</comment>
<dbReference type="NCBIfam" id="NF003843">
    <property type="entry name" value="PRK05422.1"/>
    <property type="match status" value="1"/>
</dbReference>
<dbReference type="SUPFAM" id="SSF74982">
    <property type="entry name" value="Small protein B (SmpB)"/>
    <property type="match status" value="1"/>
</dbReference>
<dbReference type="RefSeq" id="WP_093396359.1">
    <property type="nucleotide sequence ID" value="NZ_FOUU01000013.1"/>
</dbReference>
<dbReference type="GO" id="GO:0003723">
    <property type="term" value="F:RNA binding"/>
    <property type="evidence" value="ECO:0007669"/>
    <property type="project" value="UniProtKB-UniRule"/>
</dbReference>
<evidence type="ECO:0000256" key="2">
    <source>
        <dbReference type="ARBA" id="ARBA00022884"/>
    </source>
</evidence>
<dbReference type="PANTHER" id="PTHR30308:SF2">
    <property type="entry name" value="SSRA-BINDING PROTEIN"/>
    <property type="match status" value="1"/>
</dbReference>
<dbReference type="Proteomes" id="UP000199611">
    <property type="component" value="Unassembled WGS sequence"/>
</dbReference>
<comment type="similarity">
    <text evidence="3">Belongs to the SmpB family.</text>
</comment>
<evidence type="ECO:0000313" key="5">
    <source>
        <dbReference type="Proteomes" id="UP000199611"/>
    </source>
</evidence>
<dbReference type="Gene3D" id="2.40.280.10">
    <property type="match status" value="1"/>
</dbReference>
<dbReference type="HAMAP" id="MF_00023">
    <property type="entry name" value="SmpB"/>
    <property type="match status" value="1"/>
</dbReference>
<dbReference type="EMBL" id="FOUU01000013">
    <property type="protein sequence ID" value="SFN07679.1"/>
    <property type="molecule type" value="Genomic_DNA"/>
</dbReference>